<organism evidence="2 3">
    <name type="scientific">Vitis vinifera</name>
    <name type="common">Grape</name>
    <dbReference type="NCBI Taxonomy" id="29760"/>
    <lineage>
        <taxon>Eukaryota</taxon>
        <taxon>Viridiplantae</taxon>
        <taxon>Streptophyta</taxon>
        <taxon>Embryophyta</taxon>
        <taxon>Tracheophyta</taxon>
        <taxon>Spermatophyta</taxon>
        <taxon>Magnoliopsida</taxon>
        <taxon>eudicotyledons</taxon>
        <taxon>Gunneridae</taxon>
        <taxon>Pentapetalae</taxon>
        <taxon>rosids</taxon>
        <taxon>Vitales</taxon>
        <taxon>Vitaceae</taxon>
        <taxon>Viteae</taxon>
        <taxon>Vitis</taxon>
    </lineage>
</organism>
<dbReference type="AlphaFoldDB" id="A0A438FHC7"/>
<name>A0A438FHC7_VITVI</name>
<accession>A0A438FHC7</accession>
<dbReference type="EMBL" id="QGNW01000894">
    <property type="protein sequence ID" value="RVW59393.1"/>
    <property type="molecule type" value="Genomic_DNA"/>
</dbReference>
<evidence type="ECO:0000313" key="2">
    <source>
        <dbReference type="EMBL" id="RVW59393.1"/>
    </source>
</evidence>
<reference evidence="2 3" key="1">
    <citation type="journal article" date="2018" name="PLoS Genet.">
        <title>Population sequencing reveals clonal diversity and ancestral inbreeding in the grapevine cultivar Chardonnay.</title>
        <authorList>
            <person name="Roach M.J."/>
            <person name="Johnson D.L."/>
            <person name="Bohlmann J."/>
            <person name="van Vuuren H.J."/>
            <person name="Jones S.J."/>
            <person name="Pretorius I.S."/>
            <person name="Schmidt S.A."/>
            <person name="Borneman A.R."/>
        </authorList>
    </citation>
    <scope>NUCLEOTIDE SEQUENCE [LARGE SCALE GENOMIC DNA]</scope>
    <source>
        <strain evidence="3">cv. Chardonnay</strain>
        <tissue evidence="2">Leaf</tissue>
    </source>
</reference>
<feature type="region of interest" description="Disordered" evidence="1">
    <location>
        <begin position="62"/>
        <end position="83"/>
    </location>
</feature>
<evidence type="ECO:0000256" key="1">
    <source>
        <dbReference type="SAM" id="MobiDB-lite"/>
    </source>
</evidence>
<evidence type="ECO:0000313" key="3">
    <source>
        <dbReference type="Proteomes" id="UP000288805"/>
    </source>
</evidence>
<comment type="caution">
    <text evidence="2">The sequence shown here is derived from an EMBL/GenBank/DDBJ whole genome shotgun (WGS) entry which is preliminary data.</text>
</comment>
<proteinExistence type="predicted"/>
<dbReference type="Proteomes" id="UP000288805">
    <property type="component" value="Unassembled WGS sequence"/>
</dbReference>
<gene>
    <name evidence="2" type="ORF">CK203_103230</name>
</gene>
<sequence>MIRKLSDFKWPEPLKMDSAKRDRNRKCAYHKEHEHTTEQFRSLHYLVEKLVRAEHLRQYVHSEGKNGVTSRSPTTTTPAASTAPRVVINYIHNEPINEEYN</sequence>
<protein>
    <submittedName>
        <fullName evidence="2">Uncharacterized protein</fullName>
    </submittedName>
</protein>
<feature type="compositionally biased region" description="Low complexity" evidence="1">
    <location>
        <begin position="68"/>
        <end position="83"/>
    </location>
</feature>